<gene>
    <name evidence="2" type="ORF">CLV70_12143</name>
</gene>
<protein>
    <submittedName>
        <fullName evidence="2">Uncharacterized protein</fullName>
    </submittedName>
</protein>
<proteinExistence type="predicted"/>
<sequence length="158" mass="15328">MLYRGDMSRSVVICAVVLATVPGCDAGGPPAARPPSPAPSVQAAANPPAPSAQAAVNSLPPRALAAADEPPGALACGRIAEAVRGGTLMQPGVVTGISTATATADAPVADAATRLQQAYEQAVKAQGTEDEPDLVAAVSAAGAEMVSVCADSGLETAG</sequence>
<accession>A0A2T0RIT7</accession>
<keyword evidence="3" id="KW-1185">Reference proteome</keyword>
<evidence type="ECO:0000313" key="3">
    <source>
        <dbReference type="Proteomes" id="UP000239209"/>
    </source>
</evidence>
<feature type="region of interest" description="Disordered" evidence="1">
    <location>
        <begin position="28"/>
        <end position="68"/>
    </location>
</feature>
<evidence type="ECO:0000256" key="1">
    <source>
        <dbReference type="SAM" id="MobiDB-lite"/>
    </source>
</evidence>
<evidence type="ECO:0000313" key="2">
    <source>
        <dbReference type="EMBL" id="PRY21041.1"/>
    </source>
</evidence>
<feature type="compositionally biased region" description="Low complexity" evidence="1">
    <location>
        <begin position="39"/>
        <end position="58"/>
    </location>
</feature>
<name>A0A2T0RIT7_9ACTN</name>
<reference evidence="2 3" key="1">
    <citation type="submission" date="2018-03" db="EMBL/GenBank/DDBJ databases">
        <title>Genomic Encyclopedia of Archaeal and Bacterial Type Strains, Phase II (KMG-II): from individual species to whole genera.</title>
        <authorList>
            <person name="Goeker M."/>
        </authorList>
    </citation>
    <scope>NUCLEOTIDE SEQUENCE [LARGE SCALE GENOMIC DNA]</scope>
    <source>
        <strain evidence="2 3">DSM 45348</strain>
    </source>
</reference>
<comment type="caution">
    <text evidence="2">The sequence shown here is derived from an EMBL/GenBank/DDBJ whole genome shotgun (WGS) entry which is preliminary data.</text>
</comment>
<dbReference type="Proteomes" id="UP000239209">
    <property type="component" value="Unassembled WGS sequence"/>
</dbReference>
<dbReference type="EMBL" id="PVZG01000021">
    <property type="protein sequence ID" value="PRY21041.1"/>
    <property type="molecule type" value="Genomic_DNA"/>
</dbReference>
<organism evidence="2 3">
    <name type="scientific">Pseudosporangium ferrugineum</name>
    <dbReference type="NCBI Taxonomy" id="439699"/>
    <lineage>
        <taxon>Bacteria</taxon>
        <taxon>Bacillati</taxon>
        <taxon>Actinomycetota</taxon>
        <taxon>Actinomycetes</taxon>
        <taxon>Micromonosporales</taxon>
        <taxon>Micromonosporaceae</taxon>
        <taxon>Pseudosporangium</taxon>
    </lineage>
</organism>
<dbReference type="AlphaFoldDB" id="A0A2T0RIT7"/>